<keyword evidence="5" id="KW-0560">Oxidoreductase</keyword>
<evidence type="ECO:0000256" key="2">
    <source>
        <dbReference type="ARBA" id="ARBA00009347"/>
    </source>
</evidence>
<feature type="domain" description="Acyl-CoA dehydrogenase/oxidase C-terminal" evidence="6">
    <location>
        <begin position="404"/>
        <end position="553"/>
    </location>
</feature>
<protein>
    <submittedName>
        <fullName evidence="9">Acyl-CoA dehydrogenase</fullName>
    </submittedName>
</protein>
<keyword evidence="3" id="KW-0285">Flavoprotein</keyword>
<proteinExistence type="inferred from homology"/>
<dbReference type="PANTHER" id="PTHR43884:SF25">
    <property type="entry name" value="ACYL-COA DEHYDROGENASE YDBM-RELATED"/>
    <property type="match status" value="1"/>
</dbReference>
<dbReference type="GO" id="GO:0003995">
    <property type="term" value="F:acyl-CoA dehydrogenase activity"/>
    <property type="evidence" value="ECO:0007669"/>
    <property type="project" value="InterPro"/>
</dbReference>
<dbReference type="FunFam" id="2.40.110.10:FF:000015">
    <property type="entry name" value="Acyl-CoA dehydrogenase"/>
    <property type="match status" value="1"/>
</dbReference>
<evidence type="ECO:0000259" key="7">
    <source>
        <dbReference type="Pfam" id="PF02770"/>
    </source>
</evidence>
<dbReference type="InterPro" id="IPR009075">
    <property type="entry name" value="AcylCo_DH/oxidase_C"/>
</dbReference>
<evidence type="ECO:0000256" key="1">
    <source>
        <dbReference type="ARBA" id="ARBA00001974"/>
    </source>
</evidence>
<dbReference type="InterPro" id="IPR006089">
    <property type="entry name" value="Acyl-CoA_DH_CS"/>
</dbReference>
<dbReference type="AlphaFoldDB" id="A0A225M4Q3"/>
<dbReference type="PROSITE" id="PS00073">
    <property type="entry name" value="ACYL_COA_DH_2"/>
    <property type="match status" value="1"/>
</dbReference>
<dbReference type="Pfam" id="PF02771">
    <property type="entry name" value="Acyl-CoA_dh_N"/>
    <property type="match status" value="1"/>
</dbReference>
<dbReference type="SUPFAM" id="SSF56645">
    <property type="entry name" value="Acyl-CoA dehydrogenase NM domain-like"/>
    <property type="match status" value="1"/>
</dbReference>
<evidence type="ECO:0000256" key="4">
    <source>
        <dbReference type="ARBA" id="ARBA00022827"/>
    </source>
</evidence>
<evidence type="ECO:0000313" key="9">
    <source>
        <dbReference type="EMBL" id="OWT53929.1"/>
    </source>
</evidence>
<comment type="similarity">
    <text evidence="2">Belongs to the acyl-CoA dehydrogenase family.</text>
</comment>
<dbReference type="SUPFAM" id="SSF47203">
    <property type="entry name" value="Acyl-CoA dehydrogenase C-terminal domain-like"/>
    <property type="match status" value="1"/>
</dbReference>
<dbReference type="FunFam" id="1.20.140.10:FF:000001">
    <property type="entry name" value="Acyl-CoA dehydrogenase"/>
    <property type="match status" value="1"/>
</dbReference>
<dbReference type="PANTHER" id="PTHR43884">
    <property type="entry name" value="ACYL-COA DEHYDROGENASE"/>
    <property type="match status" value="1"/>
</dbReference>
<dbReference type="InterPro" id="IPR037069">
    <property type="entry name" value="AcylCoA_DH/ox_N_sf"/>
</dbReference>
<dbReference type="Pfam" id="PF02770">
    <property type="entry name" value="Acyl-CoA_dh_M"/>
    <property type="match status" value="1"/>
</dbReference>
<evidence type="ECO:0000313" key="10">
    <source>
        <dbReference type="Proteomes" id="UP000214603"/>
    </source>
</evidence>
<dbReference type="InterPro" id="IPR036250">
    <property type="entry name" value="AcylCo_DH-like_C"/>
</dbReference>
<dbReference type="Proteomes" id="UP000214603">
    <property type="component" value="Unassembled WGS sequence"/>
</dbReference>
<reference evidence="10" key="1">
    <citation type="submission" date="2017-06" db="EMBL/GenBank/DDBJ databases">
        <title>Herbaspirillum phytohormonus sp. nov., isolated from the root nodule of Robinia pseudoacacia in lead-zinc mine.</title>
        <authorList>
            <person name="Fan M."/>
            <person name="Lin Y."/>
        </authorList>
    </citation>
    <scope>NUCLEOTIDE SEQUENCE [LARGE SCALE GENOMIC DNA]</scope>
    <source>
        <strain evidence="10">SC-089</strain>
    </source>
</reference>
<dbReference type="EMBL" id="NJIH01000018">
    <property type="protein sequence ID" value="OWT53929.1"/>
    <property type="molecule type" value="Genomic_DNA"/>
</dbReference>
<evidence type="ECO:0000256" key="5">
    <source>
        <dbReference type="ARBA" id="ARBA00023002"/>
    </source>
</evidence>
<evidence type="ECO:0000259" key="8">
    <source>
        <dbReference type="Pfam" id="PF02771"/>
    </source>
</evidence>
<evidence type="ECO:0000256" key="3">
    <source>
        <dbReference type="ARBA" id="ARBA00022630"/>
    </source>
</evidence>
<dbReference type="InterPro" id="IPR013786">
    <property type="entry name" value="AcylCoA_DH/ox_N"/>
</dbReference>
<dbReference type="GO" id="GO:0050660">
    <property type="term" value="F:flavin adenine dinucleotide binding"/>
    <property type="evidence" value="ECO:0007669"/>
    <property type="project" value="InterPro"/>
</dbReference>
<dbReference type="Gene3D" id="1.20.140.10">
    <property type="entry name" value="Butyryl-CoA Dehydrogenase, subunit A, domain 3"/>
    <property type="match status" value="1"/>
</dbReference>
<keyword evidence="4" id="KW-0274">FAD</keyword>
<name>A0A225M4Q3_9BURK</name>
<accession>A0A225M4Q3</accession>
<feature type="domain" description="Acyl-CoA oxidase/dehydrogenase middle" evidence="7">
    <location>
        <begin position="289"/>
        <end position="389"/>
    </location>
</feature>
<dbReference type="RefSeq" id="WP_088605837.1">
    <property type="nucleotide sequence ID" value="NZ_NJIH01000018.1"/>
</dbReference>
<dbReference type="Pfam" id="PF00441">
    <property type="entry name" value="Acyl-CoA_dh_1"/>
    <property type="match status" value="1"/>
</dbReference>
<dbReference type="Gene3D" id="1.10.540.10">
    <property type="entry name" value="Acyl-CoA dehydrogenase/oxidase, N-terminal domain"/>
    <property type="match status" value="1"/>
</dbReference>
<feature type="domain" description="Acyl-CoA dehydrogenase/oxidase N-terminal" evidence="8">
    <location>
        <begin position="172"/>
        <end position="283"/>
    </location>
</feature>
<keyword evidence="10" id="KW-1185">Reference proteome</keyword>
<dbReference type="Gene3D" id="2.40.110.10">
    <property type="entry name" value="Butyryl-CoA Dehydrogenase, subunit A, domain 2"/>
    <property type="match status" value="1"/>
</dbReference>
<dbReference type="OrthoDB" id="7807987at2"/>
<comment type="caution">
    <text evidence="9">The sequence shown here is derived from an EMBL/GenBank/DDBJ whole genome shotgun (WGS) entry which is preliminary data.</text>
</comment>
<comment type="cofactor">
    <cofactor evidence="1">
        <name>FAD</name>
        <dbReference type="ChEBI" id="CHEBI:57692"/>
    </cofactor>
</comment>
<dbReference type="InterPro" id="IPR046373">
    <property type="entry name" value="Acyl-CoA_Oxase/DH_mid-dom_sf"/>
</dbReference>
<organism evidence="9 10">
    <name type="scientific">Candidimonas nitroreducens</name>
    <dbReference type="NCBI Taxonomy" id="683354"/>
    <lineage>
        <taxon>Bacteria</taxon>
        <taxon>Pseudomonadati</taxon>
        <taxon>Pseudomonadota</taxon>
        <taxon>Betaproteobacteria</taxon>
        <taxon>Burkholderiales</taxon>
        <taxon>Alcaligenaceae</taxon>
        <taxon>Candidimonas</taxon>
    </lineage>
</organism>
<sequence>MTTSSNPVPDISILARARAALSGAEAIVAAVGGRVAELCGPAGDFDLAALNRHQAEAHGYAWMASYLEILRATLGWAEELEARGKFGELPRLLVEIGFGEYLAQLGHGIAMSQDEIIRPDRYGLDDEARRFLAAPQVRSFTSNGSRTRASLIALLRQSGPDAVVDSGDAGDETAAMIRREFKAYAREKIAPHAPAWHQANALIPMDLVAELARLGVFGMTTPPEFGGSGLGAEAMCVVTEELSAGYIGVGSLGTRSEIASELIRLGGTQEQREYWLPRIASGETLPTAVFTEPNTGSDLANLTTRARREGDVYHVYGAKTWITHAARADLMVLLARTGEPNSGHRGLTMFLAEKPRGTDGDPFPAHGMSGGEIHVLGYRGMREYELGFDGFEIPAANVLGGVEGQGFRQLMTTFELARIQTAARALGVAQNAFELGFRYALERIQFGQPLIEFPRVYGKLAWMAAEQAMVRQLVKRAARLKETGARCDVEAGMAKLVAARVAWSAADNALQIHGGNGYANEYPISRLLCDARILNIFEGAAEIQAQVIARGLLQGGRGKDARSGAAGRQPL</sequence>
<dbReference type="InterPro" id="IPR006091">
    <property type="entry name" value="Acyl-CoA_Oxase/DH_mid-dom"/>
</dbReference>
<evidence type="ECO:0000259" key="6">
    <source>
        <dbReference type="Pfam" id="PF00441"/>
    </source>
</evidence>
<gene>
    <name evidence="9" type="ORF">CEY11_23335</name>
</gene>
<dbReference type="InterPro" id="IPR009100">
    <property type="entry name" value="AcylCoA_DH/oxidase_NM_dom_sf"/>
</dbReference>